<sequence length="808" mass="89827">MKNNKIVKVIKVVFILFITFFSMVTYAQSTQLNNLEVDSLSDKQVASYRDKIKNQGYTLEQALVIAKTKGMSEIQADKLKTRILNLGTVNSENSKETVKKTTGVQDDIYFGLTGKKGEAQETTKLFGYDFFNNPNISFTPNLNIASPENYIIGSGDVISIDLWGASEANYEKKVNKQGAINIQGVGYIHLVGLPIKAAKSKIKNYLKRIYAGITSSSTSYNKVNIAVSIKEVRNVQVNIVGEVKVPGSYSLSAFSTVLNSLYAAGGPTKNGTLRNIRLFRSGTKIADFDFYNFLLNGEETGNITIQDQDVIIVKPYEKLVTIEGAVKRPGLYEMKASETVSDLLNYCSGFASNAYKQNIVIERINGIQKEIVEIPETKLSIESLKDGDFIKINKVSDNFSNKISIKGAVFQPGNYEYIENLSITALLNKAEGITKDAFLDRGIITRTYDETNKETISFSLKENNDKLFLKQNDEVYIFSKEELKEKEFITINGAVNKGSKFDFTQGMQIEDLIVLAGGLKDGADVKKIDVSRRLKDGSFETISKNFNLSANTSLEGTASNHFILKPFDIISVRYLKGYTKQKTVFIKGETNFEGEYSIGLKNEKISDLIKKAGGLTKFAYVEGAFLTRKNNTKEDKKQSEMLAEFAKKDTIGIVNKGIKSKKTFKIGINLQKILAKGGASSKYNLILEEGDELFIPSERQTVKVEGEVLSPSLVRYDKRKGFKYYIENSGGFSAKAKKNRAYVIHANGDIKTTKHFLFFKSYPKVKPGSIILVPNKPQNVKRVSTQEVIAITSGLATLGILVKTLTDK</sequence>
<dbReference type="Gene3D" id="3.10.560.10">
    <property type="entry name" value="Outer membrane lipoprotein wza domain like"/>
    <property type="match status" value="6"/>
</dbReference>
<feature type="domain" description="Soluble ligand binding" evidence="17">
    <location>
        <begin position="320"/>
        <end position="366"/>
    </location>
</feature>
<evidence type="ECO:0000256" key="11">
    <source>
        <dbReference type="ARBA" id="ARBA00023136"/>
    </source>
</evidence>
<evidence type="ECO:0000256" key="1">
    <source>
        <dbReference type="ARBA" id="ARBA00004571"/>
    </source>
</evidence>
<feature type="domain" description="Soluble ligand binding" evidence="17">
    <location>
        <begin position="237"/>
        <end position="283"/>
    </location>
</feature>
<keyword evidence="8" id="KW-0625">Polysaccharide transport</keyword>
<dbReference type="InterPro" id="IPR054765">
    <property type="entry name" value="SLBB_dom"/>
</dbReference>
<gene>
    <name evidence="19" type="ORF">TD3509T_0446</name>
</gene>
<evidence type="ECO:0000256" key="14">
    <source>
        <dbReference type="ARBA" id="ARBA00023288"/>
    </source>
</evidence>
<reference evidence="19 20" key="1">
    <citation type="submission" date="2024-05" db="EMBL/GenBank/DDBJ databases">
        <authorList>
            <person name="Duchaud E."/>
        </authorList>
    </citation>
    <scope>NUCLEOTIDE SEQUENCE [LARGE SCALE GENOMIC DNA]</scope>
    <source>
        <strain evidence="19">Ena-SAMPLE-TAB-13-05-2024-13:56:06:370-140309</strain>
    </source>
</reference>
<dbReference type="InterPro" id="IPR003715">
    <property type="entry name" value="Poly_export_N"/>
</dbReference>
<keyword evidence="13" id="KW-0998">Cell outer membrane</keyword>
<dbReference type="InterPro" id="IPR019554">
    <property type="entry name" value="Soluble_ligand-bd"/>
</dbReference>
<dbReference type="Pfam" id="PF02563">
    <property type="entry name" value="Poly_export"/>
    <property type="match status" value="1"/>
</dbReference>
<keyword evidence="11" id="KW-0472">Membrane</keyword>
<evidence type="ECO:0000256" key="6">
    <source>
        <dbReference type="ARBA" id="ARBA00022692"/>
    </source>
</evidence>
<keyword evidence="12" id="KW-0564">Palmitate</keyword>
<organism evidence="19 20">
    <name type="scientific">Tenacibaculum dicentrarchi</name>
    <dbReference type="NCBI Taxonomy" id="669041"/>
    <lineage>
        <taxon>Bacteria</taxon>
        <taxon>Pseudomonadati</taxon>
        <taxon>Bacteroidota</taxon>
        <taxon>Flavobacteriia</taxon>
        <taxon>Flavobacteriales</taxon>
        <taxon>Flavobacteriaceae</taxon>
        <taxon>Tenacibaculum</taxon>
    </lineage>
</organism>
<evidence type="ECO:0000256" key="15">
    <source>
        <dbReference type="SAM" id="SignalP"/>
    </source>
</evidence>
<evidence type="ECO:0000256" key="3">
    <source>
        <dbReference type="ARBA" id="ARBA00022448"/>
    </source>
</evidence>
<name>A0ABM9NSG2_9FLAO</name>
<evidence type="ECO:0000256" key="13">
    <source>
        <dbReference type="ARBA" id="ARBA00023237"/>
    </source>
</evidence>
<evidence type="ECO:0000256" key="9">
    <source>
        <dbReference type="ARBA" id="ARBA00023065"/>
    </source>
</evidence>
<dbReference type="SUPFAM" id="SSF142984">
    <property type="entry name" value="Nqo1 middle domain-like"/>
    <property type="match status" value="1"/>
</dbReference>
<keyword evidence="3" id="KW-0813">Transport</keyword>
<keyword evidence="14" id="KW-0449">Lipoprotein</keyword>
<evidence type="ECO:0000259" key="17">
    <source>
        <dbReference type="Pfam" id="PF10531"/>
    </source>
</evidence>
<dbReference type="Proteomes" id="UP001497514">
    <property type="component" value="Chromosome"/>
</dbReference>
<evidence type="ECO:0000256" key="8">
    <source>
        <dbReference type="ARBA" id="ARBA00023047"/>
    </source>
</evidence>
<dbReference type="PANTHER" id="PTHR33619:SF3">
    <property type="entry name" value="POLYSACCHARIDE EXPORT PROTEIN GFCE-RELATED"/>
    <property type="match status" value="1"/>
</dbReference>
<keyword evidence="20" id="KW-1185">Reference proteome</keyword>
<feature type="domain" description="Soluble ligand binding" evidence="17">
    <location>
        <begin position="403"/>
        <end position="446"/>
    </location>
</feature>
<dbReference type="Pfam" id="PF10531">
    <property type="entry name" value="SLBB"/>
    <property type="match status" value="5"/>
</dbReference>
<keyword evidence="7 15" id="KW-0732">Signal</keyword>
<evidence type="ECO:0000313" key="19">
    <source>
        <dbReference type="EMBL" id="CAL2077223.1"/>
    </source>
</evidence>
<protein>
    <recommendedName>
        <fullName evidence="21">Capsule biosynthesis protein</fullName>
    </recommendedName>
</protein>
<keyword evidence="9" id="KW-0406">Ion transport</keyword>
<feature type="domain" description="SLBB" evidence="18">
    <location>
        <begin position="490"/>
        <end position="572"/>
    </location>
</feature>
<proteinExistence type="inferred from homology"/>
<dbReference type="EMBL" id="OZ038524">
    <property type="protein sequence ID" value="CAL2077223.1"/>
    <property type="molecule type" value="Genomic_DNA"/>
</dbReference>
<feature type="domain" description="Soluble ligand binding" evidence="17">
    <location>
        <begin position="702"/>
        <end position="745"/>
    </location>
</feature>
<evidence type="ECO:0000259" key="18">
    <source>
        <dbReference type="Pfam" id="PF22461"/>
    </source>
</evidence>
<feature type="chain" id="PRO_5046733074" description="Capsule biosynthesis protein" evidence="15">
    <location>
        <begin position="28"/>
        <end position="808"/>
    </location>
</feature>
<keyword evidence="10" id="KW-0626">Porin</keyword>
<feature type="domain" description="Polysaccharide export protein N-terminal" evidence="16">
    <location>
        <begin position="146"/>
        <end position="210"/>
    </location>
</feature>
<dbReference type="Pfam" id="PF22461">
    <property type="entry name" value="SLBB_2"/>
    <property type="match status" value="1"/>
</dbReference>
<evidence type="ECO:0000256" key="10">
    <source>
        <dbReference type="ARBA" id="ARBA00023114"/>
    </source>
</evidence>
<comment type="similarity">
    <text evidence="2">Belongs to the BexD/CtrA/VexA family.</text>
</comment>
<evidence type="ECO:0000256" key="2">
    <source>
        <dbReference type="ARBA" id="ARBA00009450"/>
    </source>
</evidence>
<comment type="subcellular location">
    <subcellularLocation>
        <location evidence="1">Cell outer membrane</location>
        <topology evidence="1">Multi-pass membrane protein</topology>
    </subcellularLocation>
</comment>
<evidence type="ECO:0000259" key="16">
    <source>
        <dbReference type="Pfam" id="PF02563"/>
    </source>
</evidence>
<dbReference type="RefSeq" id="WP_348719395.1">
    <property type="nucleotide sequence ID" value="NZ_OZ038524.1"/>
</dbReference>
<dbReference type="PANTHER" id="PTHR33619">
    <property type="entry name" value="POLYSACCHARIDE EXPORT PROTEIN GFCE-RELATED"/>
    <property type="match status" value="1"/>
</dbReference>
<feature type="signal peptide" evidence="15">
    <location>
        <begin position="1"/>
        <end position="27"/>
    </location>
</feature>
<evidence type="ECO:0000256" key="5">
    <source>
        <dbReference type="ARBA" id="ARBA00022597"/>
    </source>
</evidence>
<feature type="domain" description="Soluble ligand binding" evidence="17">
    <location>
        <begin position="604"/>
        <end position="630"/>
    </location>
</feature>
<evidence type="ECO:0000256" key="12">
    <source>
        <dbReference type="ARBA" id="ARBA00023139"/>
    </source>
</evidence>
<keyword evidence="4" id="KW-1134">Transmembrane beta strand</keyword>
<keyword evidence="6" id="KW-0812">Transmembrane</keyword>
<evidence type="ECO:0000256" key="4">
    <source>
        <dbReference type="ARBA" id="ARBA00022452"/>
    </source>
</evidence>
<keyword evidence="5" id="KW-0762">Sugar transport</keyword>
<evidence type="ECO:0008006" key="21">
    <source>
        <dbReference type="Google" id="ProtNLM"/>
    </source>
</evidence>
<accession>A0ABM9NSG2</accession>
<evidence type="ECO:0000256" key="7">
    <source>
        <dbReference type="ARBA" id="ARBA00022729"/>
    </source>
</evidence>
<evidence type="ECO:0000313" key="20">
    <source>
        <dbReference type="Proteomes" id="UP001497514"/>
    </source>
</evidence>
<dbReference type="InterPro" id="IPR049712">
    <property type="entry name" value="Poly_export"/>
</dbReference>